<sequence length="157" mass="17822">MIVWLASFPRSGNTFLRILLNRLYGVRSSVVYDVDGVAARLGQEFVGFENRPASYDEMRSSSAIHFVKTHRQRDSDVDAGDRAICLMRDGRDCLVSWARMQSETDPDLYETKLREMIDRTDPIGTGSWGANVLSWLMPEMPNRVVVHYGELVAIPKP</sequence>
<dbReference type="InterPro" id="IPR000863">
    <property type="entry name" value="Sulfotransferase_dom"/>
</dbReference>
<dbReference type="InterPro" id="IPR027417">
    <property type="entry name" value="P-loop_NTPase"/>
</dbReference>
<feature type="domain" description="Sulfotransferase" evidence="1">
    <location>
        <begin position="3"/>
        <end position="150"/>
    </location>
</feature>
<evidence type="ECO:0000313" key="2">
    <source>
        <dbReference type="EMBL" id="GLQ56959.1"/>
    </source>
</evidence>
<protein>
    <recommendedName>
        <fullName evidence="1">Sulfotransferase domain-containing protein</fullName>
    </recommendedName>
</protein>
<accession>A0ABQ5WAW9</accession>
<proteinExistence type="predicted"/>
<name>A0ABQ5WAW9_9HYPH</name>
<organism evidence="2 3">
    <name type="scientific">Devosia nitrariae</name>
    <dbReference type="NCBI Taxonomy" id="2071872"/>
    <lineage>
        <taxon>Bacteria</taxon>
        <taxon>Pseudomonadati</taxon>
        <taxon>Pseudomonadota</taxon>
        <taxon>Alphaproteobacteria</taxon>
        <taxon>Hyphomicrobiales</taxon>
        <taxon>Devosiaceae</taxon>
        <taxon>Devosia</taxon>
    </lineage>
</organism>
<evidence type="ECO:0000313" key="3">
    <source>
        <dbReference type="Proteomes" id="UP001156691"/>
    </source>
</evidence>
<dbReference type="EMBL" id="BSNS01000022">
    <property type="protein sequence ID" value="GLQ56959.1"/>
    <property type="molecule type" value="Genomic_DNA"/>
</dbReference>
<dbReference type="Gene3D" id="3.40.50.300">
    <property type="entry name" value="P-loop containing nucleotide triphosphate hydrolases"/>
    <property type="match status" value="1"/>
</dbReference>
<evidence type="ECO:0000259" key="1">
    <source>
        <dbReference type="Pfam" id="PF00685"/>
    </source>
</evidence>
<dbReference type="RefSeq" id="WP_284342346.1">
    <property type="nucleotide sequence ID" value="NZ_BSNS01000022.1"/>
</dbReference>
<dbReference type="Proteomes" id="UP001156691">
    <property type="component" value="Unassembled WGS sequence"/>
</dbReference>
<dbReference type="SUPFAM" id="SSF52540">
    <property type="entry name" value="P-loop containing nucleoside triphosphate hydrolases"/>
    <property type="match status" value="1"/>
</dbReference>
<gene>
    <name evidence="2" type="ORF">GCM10010862_42180</name>
</gene>
<comment type="caution">
    <text evidence="2">The sequence shown here is derived from an EMBL/GenBank/DDBJ whole genome shotgun (WGS) entry which is preliminary data.</text>
</comment>
<dbReference type="Pfam" id="PF00685">
    <property type="entry name" value="Sulfotransfer_1"/>
    <property type="match status" value="1"/>
</dbReference>
<keyword evidence="3" id="KW-1185">Reference proteome</keyword>
<reference evidence="3" key="1">
    <citation type="journal article" date="2019" name="Int. J. Syst. Evol. Microbiol.">
        <title>The Global Catalogue of Microorganisms (GCM) 10K type strain sequencing project: providing services to taxonomists for standard genome sequencing and annotation.</title>
        <authorList>
            <consortium name="The Broad Institute Genomics Platform"/>
            <consortium name="The Broad Institute Genome Sequencing Center for Infectious Disease"/>
            <person name="Wu L."/>
            <person name="Ma J."/>
        </authorList>
    </citation>
    <scope>NUCLEOTIDE SEQUENCE [LARGE SCALE GENOMIC DNA]</scope>
    <source>
        <strain evidence="3">NBRC 112416</strain>
    </source>
</reference>